<dbReference type="AlphaFoldDB" id="A0A914CM39"/>
<protein>
    <submittedName>
        <fullName evidence="2">Uncharacterized protein</fullName>
    </submittedName>
</protein>
<evidence type="ECO:0000313" key="2">
    <source>
        <dbReference type="WBParaSite" id="ACRNAN_scaffold12298.g30953.t1"/>
    </source>
</evidence>
<keyword evidence="1" id="KW-1185">Reference proteome</keyword>
<organism evidence="1 2">
    <name type="scientific">Acrobeloides nanus</name>
    <dbReference type="NCBI Taxonomy" id="290746"/>
    <lineage>
        <taxon>Eukaryota</taxon>
        <taxon>Metazoa</taxon>
        <taxon>Ecdysozoa</taxon>
        <taxon>Nematoda</taxon>
        <taxon>Chromadorea</taxon>
        <taxon>Rhabditida</taxon>
        <taxon>Tylenchina</taxon>
        <taxon>Cephalobomorpha</taxon>
        <taxon>Cephaloboidea</taxon>
        <taxon>Cephalobidae</taxon>
        <taxon>Acrobeloides</taxon>
    </lineage>
</organism>
<reference evidence="2" key="1">
    <citation type="submission" date="2022-11" db="UniProtKB">
        <authorList>
            <consortium name="WormBaseParasite"/>
        </authorList>
    </citation>
    <scope>IDENTIFICATION</scope>
</reference>
<proteinExistence type="predicted"/>
<dbReference type="GO" id="GO:0016020">
    <property type="term" value="C:membrane"/>
    <property type="evidence" value="ECO:0007669"/>
    <property type="project" value="InterPro"/>
</dbReference>
<dbReference type="Proteomes" id="UP000887540">
    <property type="component" value="Unplaced"/>
</dbReference>
<dbReference type="SUPFAM" id="SSF63712">
    <property type="entry name" value="Nicotinic receptor ligand binding domain-like"/>
    <property type="match status" value="1"/>
</dbReference>
<dbReference type="Gene3D" id="2.70.170.10">
    <property type="entry name" value="Neurotransmitter-gated ion-channel ligand-binding domain"/>
    <property type="match status" value="1"/>
</dbReference>
<dbReference type="WBParaSite" id="ACRNAN_scaffold12298.g30953.t1">
    <property type="protein sequence ID" value="ACRNAN_scaffold12298.g30953.t1"/>
    <property type="gene ID" value="ACRNAN_scaffold12298.g30953"/>
</dbReference>
<evidence type="ECO:0000313" key="1">
    <source>
        <dbReference type="Proteomes" id="UP000887540"/>
    </source>
</evidence>
<dbReference type="GO" id="GO:0005230">
    <property type="term" value="F:extracellular ligand-gated monoatomic ion channel activity"/>
    <property type="evidence" value="ECO:0007669"/>
    <property type="project" value="InterPro"/>
</dbReference>
<name>A0A914CM39_9BILA</name>
<accession>A0A914CM39</accession>
<dbReference type="InterPro" id="IPR036734">
    <property type="entry name" value="Neur_chan_lig-bd_sf"/>
</dbReference>
<sequence>MEPKICIFLFYGYIMVMVISEDVHFVPLSRGFINLLEDEKRYNKYATPTQYDGMATNVSMSMYIEGISSFSAQTMDYHLDMYFQQ</sequence>